<dbReference type="InterPro" id="IPR019424">
    <property type="entry name" value="7TM_GPCR_Srsx"/>
</dbReference>
<accession>A0A016X0Q1</accession>
<dbReference type="PROSITE" id="PS50262">
    <property type="entry name" value="G_PROTEIN_RECEP_F1_2"/>
    <property type="match status" value="1"/>
</dbReference>
<evidence type="ECO:0000313" key="8">
    <source>
        <dbReference type="Proteomes" id="UP000024635"/>
    </source>
</evidence>
<sequence>MAILVSAAPVNAIDLVMVPLYAQIAVTVVAVCMCFVGLAGNITLLAATIICKELHRKLCYIVAVLTTLHVVCLLCELYMEALQLRFTPMTRDICFRHTFTYSFAMFAQSMMFFMLGMDFLFAIIIPLRHFAFTPSSYVFIMCLPPFLISGGIVFLFFVTLNDDPIEFCTPIQMIPPRMIWILYVVNGSNVAVVALNVIMFIVLKSTHTESGLSVRSSNWSPLCHKKLVLSFMVLTVVFVCSWCFSVMACLLAKRYLSKDASLAIQTYVVVLALPTYCQNYFVGYIRSDRYRNAYRKALHCMLPCIFRLRQVEPVADRVVHPGNPDKNTSCTITS</sequence>
<evidence type="ECO:0000259" key="6">
    <source>
        <dbReference type="PROSITE" id="PS50262"/>
    </source>
</evidence>
<evidence type="ECO:0000256" key="1">
    <source>
        <dbReference type="ARBA" id="ARBA00004370"/>
    </source>
</evidence>
<keyword evidence="2 5" id="KW-0812">Transmembrane</keyword>
<protein>
    <recommendedName>
        <fullName evidence="6">G-protein coupled receptors family 1 profile domain-containing protein</fullName>
    </recommendedName>
</protein>
<dbReference type="GO" id="GO:0004930">
    <property type="term" value="F:G protein-coupled receptor activity"/>
    <property type="evidence" value="ECO:0007669"/>
    <property type="project" value="InterPro"/>
</dbReference>
<name>A0A016X0Q1_9BILA</name>
<dbReference type="InterPro" id="IPR000276">
    <property type="entry name" value="GPCR_Rhodpsn"/>
</dbReference>
<feature type="transmembrane region" description="Helical" evidence="5">
    <location>
        <begin position="99"/>
        <end position="125"/>
    </location>
</feature>
<dbReference type="AlphaFoldDB" id="A0A016X0Q1"/>
<dbReference type="PANTHER" id="PTHR23360">
    <property type="entry name" value="G-PROTEIN COUPLED RECEPTORS FAMILY 1 PROFILE DOMAIN-CONTAINING PROTEIN-RELATED"/>
    <property type="match status" value="1"/>
</dbReference>
<feature type="transmembrane region" description="Helical" evidence="5">
    <location>
        <begin position="22"/>
        <end position="46"/>
    </location>
</feature>
<dbReference type="PANTHER" id="PTHR23360:SF7">
    <property type="entry name" value="G-PROTEIN COUPLED RECEPTORS FAMILY 1 PROFILE DOMAIN-CONTAINING PROTEIN"/>
    <property type="match status" value="1"/>
</dbReference>
<dbReference type="InterPro" id="IPR047130">
    <property type="entry name" value="7TM_GPCR_Srsx_nematod"/>
</dbReference>
<organism evidence="7 8">
    <name type="scientific">Ancylostoma ceylanicum</name>
    <dbReference type="NCBI Taxonomy" id="53326"/>
    <lineage>
        <taxon>Eukaryota</taxon>
        <taxon>Metazoa</taxon>
        <taxon>Ecdysozoa</taxon>
        <taxon>Nematoda</taxon>
        <taxon>Chromadorea</taxon>
        <taxon>Rhabditida</taxon>
        <taxon>Rhabditina</taxon>
        <taxon>Rhabditomorpha</taxon>
        <taxon>Strongyloidea</taxon>
        <taxon>Ancylostomatidae</taxon>
        <taxon>Ancylostomatinae</taxon>
        <taxon>Ancylostoma</taxon>
    </lineage>
</organism>
<keyword evidence="8" id="KW-1185">Reference proteome</keyword>
<evidence type="ECO:0000256" key="2">
    <source>
        <dbReference type="ARBA" id="ARBA00022692"/>
    </source>
</evidence>
<comment type="subcellular location">
    <subcellularLocation>
        <location evidence="1">Membrane</location>
    </subcellularLocation>
</comment>
<dbReference type="OrthoDB" id="9975554at2759"/>
<feature type="domain" description="G-protein coupled receptors family 1 profile" evidence="6">
    <location>
        <begin position="40"/>
        <end position="283"/>
    </location>
</feature>
<dbReference type="Proteomes" id="UP000024635">
    <property type="component" value="Unassembled WGS sequence"/>
</dbReference>
<evidence type="ECO:0000256" key="3">
    <source>
        <dbReference type="ARBA" id="ARBA00022989"/>
    </source>
</evidence>
<dbReference type="Gene3D" id="1.20.1070.10">
    <property type="entry name" value="Rhodopsin 7-helix transmembrane proteins"/>
    <property type="match status" value="1"/>
</dbReference>
<evidence type="ECO:0000256" key="4">
    <source>
        <dbReference type="ARBA" id="ARBA00023136"/>
    </source>
</evidence>
<feature type="transmembrane region" description="Helical" evidence="5">
    <location>
        <begin position="180"/>
        <end position="206"/>
    </location>
</feature>
<evidence type="ECO:0000313" key="7">
    <source>
        <dbReference type="EMBL" id="EYC45639.1"/>
    </source>
</evidence>
<feature type="transmembrane region" description="Helical" evidence="5">
    <location>
        <begin position="227"/>
        <end position="252"/>
    </location>
</feature>
<keyword evidence="4 5" id="KW-0472">Membrane</keyword>
<dbReference type="GO" id="GO:0016020">
    <property type="term" value="C:membrane"/>
    <property type="evidence" value="ECO:0007669"/>
    <property type="project" value="UniProtKB-SubCell"/>
</dbReference>
<reference evidence="8" key="1">
    <citation type="journal article" date="2015" name="Nat. Genet.">
        <title>The genome and transcriptome of the zoonotic hookworm Ancylostoma ceylanicum identify infection-specific gene families.</title>
        <authorList>
            <person name="Schwarz E.M."/>
            <person name="Hu Y."/>
            <person name="Antoshechkin I."/>
            <person name="Miller M.M."/>
            <person name="Sternberg P.W."/>
            <person name="Aroian R.V."/>
        </authorList>
    </citation>
    <scope>NUCLEOTIDE SEQUENCE</scope>
    <source>
        <strain evidence="8">HY135</strain>
    </source>
</reference>
<dbReference type="InterPro" id="IPR017452">
    <property type="entry name" value="GPCR_Rhodpsn_7TM"/>
</dbReference>
<feature type="transmembrane region" description="Helical" evidence="5">
    <location>
        <begin position="137"/>
        <end position="160"/>
    </location>
</feature>
<evidence type="ECO:0000256" key="5">
    <source>
        <dbReference type="SAM" id="Phobius"/>
    </source>
</evidence>
<dbReference type="SUPFAM" id="SSF81321">
    <property type="entry name" value="Family A G protein-coupled receptor-like"/>
    <property type="match status" value="1"/>
</dbReference>
<keyword evidence="3 5" id="KW-1133">Transmembrane helix</keyword>
<dbReference type="Pfam" id="PF10320">
    <property type="entry name" value="7TM_GPCR_Srsx"/>
    <property type="match status" value="1"/>
</dbReference>
<feature type="transmembrane region" description="Helical" evidence="5">
    <location>
        <begin position="58"/>
        <end position="79"/>
    </location>
</feature>
<proteinExistence type="predicted"/>
<comment type="caution">
    <text evidence="7">The sequence shown here is derived from an EMBL/GenBank/DDBJ whole genome shotgun (WGS) entry which is preliminary data.</text>
</comment>
<feature type="transmembrane region" description="Helical" evidence="5">
    <location>
        <begin position="264"/>
        <end position="285"/>
    </location>
</feature>
<dbReference type="SMART" id="SM01381">
    <property type="entry name" value="7TM_GPCR_Srsx"/>
    <property type="match status" value="1"/>
</dbReference>
<gene>
    <name evidence="7" type="primary">Acey_s0421.g1173</name>
    <name evidence="7" type="ORF">Y032_0421g1173</name>
</gene>
<dbReference type="EMBL" id="JARK01000021">
    <property type="protein sequence ID" value="EYC45639.1"/>
    <property type="molecule type" value="Genomic_DNA"/>
</dbReference>